<organism evidence="4 5">
    <name type="scientific">Cimex lectularius</name>
    <name type="common">Bed bug</name>
    <name type="synonym">Acanthia lectularia</name>
    <dbReference type="NCBI Taxonomy" id="79782"/>
    <lineage>
        <taxon>Eukaryota</taxon>
        <taxon>Metazoa</taxon>
        <taxon>Ecdysozoa</taxon>
        <taxon>Arthropoda</taxon>
        <taxon>Hexapoda</taxon>
        <taxon>Insecta</taxon>
        <taxon>Pterygota</taxon>
        <taxon>Neoptera</taxon>
        <taxon>Paraneoptera</taxon>
        <taxon>Hemiptera</taxon>
        <taxon>Heteroptera</taxon>
        <taxon>Panheteroptera</taxon>
        <taxon>Cimicomorpha</taxon>
        <taxon>Cimicidae</taxon>
        <taxon>Cimex</taxon>
    </lineage>
</organism>
<dbReference type="GeneID" id="106664016"/>
<feature type="chain" id="PRO_5035254469" evidence="3">
    <location>
        <begin position="27"/>
        <end position="299"/>
    </location>
</feature>
<dbReference type="OrthoDB" id="6623570at2759"/>
<evidence type="ECO:0000313" key="5">
    <source>
        <dbReference type="Proteomes" id="UP000494040"/>
    </source>
</evidence>
<feature type="compositionally biased region" description="Polar residues" evidence="1">
    <location>
        <begin position="78"/>
        <end position="137"/>
    </location>
</feature>
<feature type="compositionally biased region" description="Low complexity" evidence="1">
    <location>
        <begin position="176"/>
        <end position="193"/>
    </location>
</feature>
<evidence type="ECO:0000256" key="2">
    <source>
        <dbReference type="SAM" id="Phobius"/>
    </source>
</evidence>
<reference evidence="4" key="1">
    <citation type="submission" date="2022-01" db="UniProtKB">
        <authorList>
            <consortium name="EnsemblMetazoa"/>
        </authorList>
    </citation>
    <scope>IDENTIFICATION</scope>
</reference>
<dbReference type="KEGG" id="clec:106664016"/>
<keyword evidence="2" id="KW-0812">Transmembrane</keyword>
<feature type="signal peptide" evidence="3">
    <location>
        <begin position="1"/>
        <end position="26"/>
    </location>
</feature>
<keyword evidence="3" id="KW-0732">Signal</keyword>
<feature type="compositionally biased region" description="Low complexity" evidence="1">
    <location>
        <begin position="143"/>
        <end position="156"/>
    </location>
</feature>
<keyword evidence="2" id="KW-1133">Transmembrane helix</keyword>
<evidence type="ECO:0000256" key="3">
    <source>
        <dbReference type="SAM" id="SignalP"/>
    </source>
</evidence>
<dbReference type="EnsemblMetazoa" id="XM_014389361.2">
    <property type="protein sequence ID" value="XP_014244847.1"/>
    <property type="gene ID" value="LOC106664016"/>
</dbReference>
<evidence type="ECO:0000313" key="4">
    <source>
        <dbReference type="EnsemblMetazoa" id="XP_014244847.1"/>
    </source>
</evidence>
<evidence type="ECO:0000256" key="1">
    <source>
        <dbReference type="SAM" id="MobiDB-lite"/>
    </source>
</evidence>
<accession>A0A8I6RJ30</accession>
<feature type="transmembrane region" description="Helical" evidence="2">
    <location>
        <begin position="238"/>
        <end position="259"/>
    </location>
</feature>
<dbReference type="Proteomes" id="UP000494040">
    <property type="component" value="Unassembled WGS sequence"/>
</dbReference>
<feature type="compositionally biased region" description="Polar residues" evidence="1">
    <location>
        <begin position="157"/>
        <end position="173"/>
    </location>
</feature>
<dbReference type="RefSeq" id="XP_014244847.1">
    <property type="nucleotide sequence ID" value="XM_014389361.2"/>
</dbReference>
<protein>
    <submittedName>
        <fullName evidence="4">Uncharacterized protein</fullName>
    </submittedName>
</protein>
<dbReference type="AlphaFoldDB" id="A0A8I6RJ30"/>
<name>A0A8I6RJ30_CIMLE</name>
<keyword evidence="5" id="KW-1185">Reference proteome</keyword>
<dbReference type="OMA" id="ACIQIEV"/>
<sequence>MNKDGSFYTRLLLSLFLIINIGIAECNSQSGKSDGAVKMCNKLSFDGTPVDRPCEIEPAHESEKTSKEEIIKPNVNMTVTSNNGTVTEKPGNSSVTEKPKNSTVTAEPNSTVTTKPNSAVTDKPKNSTVTAKPNNAVTDKPKNNTAAAKPNNSTATDKPSNGTVTAKPNNTVTEKPMSSSTSLPTATSTAKPAEYVTPIPHTQDRHRLTTEDASNGLQPQKAEMALPGNSKFGTTSSAALAAGICVSIALTGYISLMVWRRVMIRRYGNSEMLLNEDDVADIQDEDMKHFEAACIQIEV</sequence>
<proteinExistence type="predicted"/>
<keyword evidence="2" id="KW-0472">Membrane</keyword>
<feature type="region of interest" description="Disordered" evidence="1">
    <location>
        <begin position="78"/>
        <end position="194"/>
    </location>
</feature>